<keyword evidence="3" id="KW-0812">Transmembrane</keyword>
<dbReference type="Proteomes" id="UP001596023">
    <property type="component" value="Unassembled WGS sequence"/>
</dbReference>
<evidence type="ECO:0000256" key="3">
    <source>
        <dbReference type="SAM" id="Phobius"/>
    </source>
</evidence>
<dbReference type="PROSITE" id="PS50005">
    <property type="entry name" value="TPR"/>
    <property type="match status" value="1"/>
</dbReference>
<name>A0ABV9L520_9BACT</name>
<organism evidence="4 5">
    <name type="scientific">Dysgonomonas termitidis</name>
    <dbReference type="NCBI Taxonomy" id="1516126"/>
    <lineage>
        <taxon>Bacteria</taxon>
        <taxon>Pseudomonadati</taxon>
        <taxon>Bacteroidota</taxon>
        <taxon>Bacteroidia</taxon>
        <taxon>Bacteroidales</taxon>
        <taxon>Dysgonomonadaceae</taxon>
        <taxon>Dysgonomonas</taxon>
    </lineage>
</organism>
<keyword evidence="2" id="KW-0175">Coiled coil</keyword>
<keyword evidence="3" id="KW-0472">Membrane</keyword>
<dbReference type="InterPro" id="IPR011990">
    <property type="entry name" value="TPR-like_helical_dom_sf"/>
</dbReference>
<evidence type="ECO:0000313" key="5">
    <source>
        <dbReference type="Proteomes" id="UP001596023"/>
    </source>
</evidence>
<dbReference type="RefSeq" id="WP_380001941.1">
    <property type="nucleotide sequence ID" value="NZ_JBHSGN010000170.1"/>
</dbReference>
<dbReference type="EMBL" id="JBHSGN010000170">
    <property type="protein sequence ID" value="MFC4677091.1"/>
    <property type="molecule type" value="Genomic_DNA"/>
</dbReference>
<accession>A0ABV9L520</accession>
<proteinExistence type="predicted"/>
<feature type="repeat" description="TPR" evidence="1">
    <location>
        <begin position="146"/>
        <end position="179"/>
    </location>
</feature>
<keyword evidence="3" id="KW-1133">Transmembrane helix</keyword>
<dbReference type="SUPFAM" id="SSF48452">
    <property type="entry name" value="TPR-like"/>
    <property type="match status" value="1"/>
</dbReference>
<evidence type="ECO:0000256" key="1">
    <source>
        <dbReference type="PROSITE-ProRule" id="PRU00339"/>
    </source>
</evidence>
<feature type="transmembrane region" description="Helical" evidence="3">
    <location>
        <begin position="370"/>
        <end position="390"/>
    </location>
</feature>
<keyword evidence="5" id="KW-1185">Reference proteome</keyword>
<dbReference type="InterPro" id="IPR019734">
    <property type="entry name" value="TPR_rpt"/>
</dbReference>
<feature type="coiled-coil region" evidence="2">
    <location>
        <begin position="391"/>
        <end position="424"/>
    </location>
</feature>
<evidence type="ECO:0000313" key="4">
    <source>
        <dbReference type="EMBL" id="MFC4677091.1"/>
    </source>
</evidence>
<evidence type="ECO:0000256" key="2">
    <source>
        <dbReference type="SAM" id="Coils"/>
    </source>
</evidence>
<sequence length="567" mass="66850">MKKIVFWGSCISCLLLILFFNSCKTNNRSVDLLVQAQSKIESNPAAALLLLDSIRSPEEMDRGNYMQYIVADIQARYKTYQDIRKDTLIFEAQKYFDKEDNPYQAALANYYTASVYHENKITEKELEYFMLAEHYARIANDSLLLSKSQHSIGNFYYEKNVYDSAIVNFRKTLNYYPKNRSTESSRLNVIKTIGLSFYSTGKMDSAYYYFEKGLQMSDQFHNHDFHVIFIHMLGITLREQREYVKAGEYLRTAFSETSNPEEAQRIHIGLMKLYNTANRLDSAKHYASLFKEDVWKNAYVYSRRDMYNSLAEFYQKSGDYKNALHYSNLHKEALQEINEANNFDRIAEADRRHKATLHQKEVDRLNMRNYLYLLIGVSVILIILVVTYFNNRTMRLKRQRIDERNKLLEDQSQVQQKLLEHQDESLTYMQGIYRNIVTEWVEIDKQVKSLAKEFGAKEEPELYVKIKKMVESFRQNTNEQLVGQAKEHFQKLPYGESVLSSLKDKELLLFMLYYCGYKRNDVAILLGVRPHKENMNFRKLDLRNKLLKAGMPKDDIGQILFAEDNED</sequence>
<comment type="caution">
    <text evidence="4">The sequence shown here is derived from an EMBL/GenBank/DDBJ whole genome shotgun (WGS) entry which is preliminary data.</text>
</comment>
<dbReference type="Gene3D" id="1.25.40.10">
    <property type="entry name" value="Tetratricopeptide repeat domain"/>
    <property type="match status" value="1"/>
</dbReference>
<protein>
    <submittedName>
        <fullName evidence="4">Tetratricopeptide repeat protein</fullName>
    </submittedName>
</protein>
<gene>
    <name evidence="4" type="ORF">ACFO6W_25755</name>
</gene>
<keyword evidence="1" id="KW-0802">TPR repeat</keyword>
<reference evidence="5" key="1">
    <citation type="journal article" date="2019" name="Int. J. Syst. Evol. Microbiol.">
        <title>The Global Catalogue of Microorganisms (GCM) 10K type strain sequencing project: providing services to taxonomists for standard genome sequencing and annotation.</title>
        <authorList>
            <consortium name="The Broad Institute Genomics Platform"/>
            <consortium name="The Broad Institute Genome Sequencing Center for Infectious Disease"/>
            <person name="Wu L."/>
            <person name="Ma J."/>
        </authorList>
    </citation>
    <scope>NUCLEOTIDE SEQUENCE [LARGE SCALE GENOMIC DNA]</scope>
    <source>
        <strain evidence="5">CCUG 66188</strain>
    </source>
</reference>
<dbReference type="SMART" id="SM00028">
    <property type="entry name" value="TPR"/>
    <property type="match status" value="3"/>
</dbReference>